<sequence>MSPTELAAARKIERKAKWKMDLIIIPLLSTVYFLAQMGRSDLGNAKIAGMDEELNLTPKNYSDTASIFLVGYIIFQLPGTLLVRKIGPPLQFGLAMIAWGLVTTLIVTVQNYGGLMATRTFVGVAEAFVQGAVFYLSFWYTYRELATRGALFYSTSALAGSFNGLIAYSVQRTLEGANGWRAWRWIFLIEGVIPMGWGFVIILMLPKTPEKAPKLYFTQEEKEVIIKRSRAAKNTGESKIQLKLILKLLLDPKFWMLSCVDMGQHFCVSSLSNFLPAILVGFGWSEVRSQLMTVIIYACALVGIIVASYISDKLGKRGIIICINSALAAVGYCLLLALDAPTGRFIATCLCAATIYPNIVIILVWTAINNPGYTYRASAAAIINMISQCIAISGNQAYSDPPLYRKGNASALALMVFTSCVSGVLMWHYKRENVKKRRDFDSEEANRLRALYTVDDISHRHPDVFFQY</sequence>
<dbReference type="Proteomes" id="UP000799766">
    <property type="component" value="Unassembled WGS sequence"/>
</dbReference>
<name>A0A6A6P0U3_9PEZI</name>
<protein>
    <submittedName>
        <fullName evidence="8">Major facilitator superfamily domain-containing protein</fullName>
    </submittedName>
</protein>
<evidence type="ECO:0000256" key="3">
    <source>
        <dbReference type="ARBA" id="ARBA00022692"/>
    </source>
</evidence>
<keyword evidence="4 6" id="KW-1133">Transmembrane helix</keyword>
<feature type="transmembrane region" description="Helical" evidence="6">
    <location>
        <begin position="20"/>
        <end position="38"/>
    </location>
</feature>
<feature type="transmembrane region" description="Helical" evidence="6">
    <location>
        <begin position="90"/>
        <end position="109"/>
    </location>
</feature>
<dbReference type="PROSITE" id="PS50850">
    <property type="entry name" value="MFS"/>
    <property type="match status" value="1"/>
</dbReference>
<dbReference type="PANTHER" id="PTHR43791:SF36">
    <property type="entry name" value="TRANSPORTER, PUTATIVE (AFU_ORTHOLOGUE AFUA_6G08340)-RELATED"/>
    <property type="match status" value="1"/>
</dbReference>
<evidence type="ECO:0000256" key="4">
    <source>
        <dbReference type="ARBA" id="ARBA00022989"/>
    </source>
</evidence>
<dbReference type="GO" id="GO:0022857">
    <property type="term" value="F:transmembrane transporter activity"/>
    <property type="evidence" value="ECO:0007669"/>
    <property type="project" value="InterPro"/>
</dbReference>
<comment type="subcellular location">
    <subcellularLocation>
        <location evidence="1">Membrane</location>
        <topology evidence="1">Multi-pass membrane protein</topology>
    </subcellularLocation>
</comment>
<accession>A0A6A6P0U3</accession>
<feature type="transmembrane region" description="Helical" evidence="6">
    <location>
        <begin position="410"/>
        <end position="429"/>
    </location>
</feature>
<feature type="transmembrane region" description="Helical" evidence="6">
    <location>
        <begin position="150"/>
        <end position="170"/>
    </location>
</feature>
<organism evidence="8 9">
    <name type="scientific">Lineolata rhizophorae</name>
    <dbReference type="NCBI Taxonomy" id="578093"/>
    <lineage>
        <taxon>Eukaryota</taxon>
        <taxon>Fungi</taxon>
        <taxon>Dikarya</taxon>
        <taxon>Ascomycota</taxon>
        <taxon>Pezizomycotina</taxon>
        <taxon>Dothideomycetes</taxon>
        <taxon>Dothideomycetes incertae sedis</taxon>
        <taxon>Lineolatales</taxon>
        <taxon>Lineolataceae</taxon>
        <taxon>Lineolata</taxon>
    </lineage>
</organism>
<feature type="transmembrane region" description="Helical" evidence="6">
    <location>
        <begin position="266"/>
        <end position="285"/>
    </location>
</feature>
<dbReference type="InterPro" id="IPR036259">
    <property type="entry name" value="MFS_trans_sf"/>
</dbReference>
<evidence type="ECO:0000256" key="1">
    <source>
        <dbReference type="ARBA" id="ARBA00004141"/>
    </source>
</evidence>
<feature type="transmembrane region" description="Helical" evidence="6">
    <location>
        <begin position="182"/>
        <end position="205"/>
    </location>
</feature>
<dbReference type="SUPFAM" id="SSF103473">
    <property type="entry name" value="MFS general substrate transporter"/>
    <property type="match status" value="1"/>
</dbReference>
<keyword evidence="2" id="KW-0813">Transport</keyword>
<feature type="domain" description="Major facilitator superfamily (MFS) profile" evidence="7">
    <location>
        <begin position="24"/>
        <end position="468"/>
    </location>
</feature>
<dbReference type="PANTHER" id="PTHR43791">
    <property type="entry name" value="PERMEASE-RELATED"/>
    <property type="match status" value="1"/>
</dbReference>
<dbReference type="Pfam" id="PF07690">
    <property type="entry name" value="MFS_1"/>
    <property type="match status" value="1"/>
</dbReference>
<keyword evidence="5 6" id="KW-0472">Membrane</keyword>
<feature type="transmembrane region" description="Helical" evidence="6">
    <location>
        <begin position="291"/>
        <end position="311"/>
    </location>
</feature>
<dbReference type="Gene3D" id="1.20.1250.20">
    <property type="entry name" value="MFS general substrate transporter like domains"/>
    <property type="match status" value="2"/>
</dbReference>
<feature type="transmembrane region" description="Helical" evidence="6">
    <location>
        <begin position="65"/>
        <end position="83"/>
    </location>
</feature>
<proteinExistence type="predicted"/>
<feature type="transmembrane region" description="Helical" evidence="6">
    <location>
        <begin position="318"/>
        <end position="338"/>
    </location>
</feature>
<evidence type="ECO:0000313" key="9">
    <source>
        <dbReference type="Proteomes" id="UP000799766"/>
    </source>
</evidence>
<gene>
    <name evidence="8" type="ORF">BDY21DRAFT_286335</name>
</gene>
<dbReference type="InterPro" id="IPR011701">
    <property type="entry name" value="MFS"/>
</dbReference>
<keyword evidence="9" id="KW-1185">Reference proteome</keyword>
<reference evidence="8" key="1">
    <citation type="journal article" date="2020" name="Stud. Mycol.">
        <title>101 Dothideomycetes genomes: a test case for predicting lifestyles and emergence of pathogens.</title>
        <authorList>
            <person name="Haridas S."/>
            <person name="Albert R."/>
            <person name="Binder M."/>
            <person name="Bloem J."/>
            <person name="Labutti K."/>
            <person name="Salamov A."/>
            <person name="Andreopoulos B."/>
            <person name="Baker S."/>
            <person name="Barry K."/>
            <person name="Bills G."/>
            <person name="Bluhm B."/>
            <person name="Cannon C."/>
            <person name="Castanera R."/>
            <person name="Culley D."/>
            <person name="Daum C."/>
            <person name="Ezra D."/>
            <person name="Gonzalez J."/>
            <person name="Henrissat B."/>
            <person name="Kuo A."/>
            <person name="Liang C."/>
            <person name="Lipzen A."/>
            <person name="Lutzoni F."/>
            <person name="Magnuson J."/>
            <person name="Mondo S."/>
            <person name="Nolan M."/>
            <person name="Ohm R."/>
            <person name="Pangilinan J."/>
            <person name="Park H.-J."/>
            <person name="Ramirez L."/>
            <person name="Alfaro M."/>
            <person name="Sun H."/>
            <person name="Tritt A."/>
            <person name="Yoshinaga Y."/>
            <person name="Zwiers L.-H."/>
            <person name="Turgeon B."/>
            <person name="Goodwin S."/>
            <person name="Spatafora J."/>
            <person name="Crous P."/>
            <person name="Grigoriev I."/>
        </authorList>
    </citation>
    <scope>NUCLEOTIDE SEQUENCE</scope>
    <source>
        <strain evidence="8">ATCC 16933</strain>
    </source>
</reference>
<feature type="transmembrane region" description="Helical" evidence="6">
    <location>
        <begin position="377"/>
        <end position="398"/>
    </location>
</feature>
<dbReference type="GO" id="GO:0016020">
    <property type="term" value="C:membrane"/>
    <property type="evidence" value="ECO:0007669"/>
    <property type="project" value="UniProtKB-SubCell"/>
</dbReference>
<dbReference type="InterPro" id="IPR020846">
    <property type="entry name" value="MFS_dom"/>
</dbReference>
<dbReference type="EMBL" id="MU001681">
    <property type="protein sequence ID" value="KAF2457083.1"/>
    <property type="molecule type" value="Genomic_DNA"/>
</dbReference>
<dbReference type="AlphaFoldDB" id="A0A6A6P0U3"/>
<keyword evidence="3 6" id="KW-0812">Transmembrane</keyword>
<evidence type="ECO:0000256" key="6">
    <source>
        <dbReference type="SAM" id="Phobius"/>
    </source>
</evidence>
<feature type="transmembrane region" description="Helical" evidence="6">
    <location>
        <begin position="344"/>
        <end position="365"/>
    </location>
</feature>
<evidence type="ECO:0000313" key="8">
    <source>
        <dbReference type="EMBL" id="KAF2457083.1"/>
    </source>
</evidence>
<evidence type="ECO:0000256" key="5">
    <source>
        <dbReference type="ARBA" id="ARBA00023136"/>
    </source>
</evidence>
<dbReference type="OrthoDB" id="2985014at2759"/>
<evidence type="ECO:0000256" key="2">
    <source>
        <dbReference type="ARBA" id="ARBA00022448"/>
    </source>
</evidence>
<feature type="transmembrane region" description="Helical" evidence="6">
    <location>
        <begin position="121"/>
        <end position="138"/>
    </location>
</feature>
<evidence type="ECO:0000259" key="7">
    <source>
        <dbReference type="PROSITE" id="PS50850"/>
    </source>
</evidence>